<name>A0AAD2K2V9_9AGAR</name>
<dbReference type="Proteomes" id="UP001295794">
    <property type="component" value="Unassembled WGS sequence"/>
</dbReference>
<dbReference type="EMBL" id="CAVNYO010000405">
    <property type="protein sequence ID" value="CAK5275952.1"/>
    <property type="molecule type" value="Genomic_DNA"/>
</dbReference>
<reference evidence="1" key="1">
    <citation type="submission" date="2023-11" db="EMBL/GenBank/DDBJ databases">
        <authorList>
            <person name="De Vega J J."/>
            <person name="De Vega J J."/>
        </authorList>
    </citation>
    <scope>NUCLEOTIDE SEQUENCE</scope>
</reference>
<protein>
    <submittedName>
        <fullName evidence="1">Uncharacterized protein</fullName>
    </submittedName>
</protein>
<accession>A0AAD2K2V9</accession>
<dbReference type="AlphaFoldDB" id="A0AAD2K2V9"/>
<proteinExistence type="predicted"/>
<comment type="caution">
    <text evidence="1">The sequence shown here is derived from an EMBL/GenBank/DDBJ whole genome shotgun (WGS) entry which is preliminary data.</text>
</comment>
<gene>
    <name evidence="1" type="ORF">MYCIT1_LOCUS24062</name>
</gene>
<keyword evidence="2" id="KW-1185">Reference proteome</keyword>
<organism evidence="1 2">
    <name type="scientific">Mycena citricolor</name>
    <dbReference type="NCBI Taxonomy" id="2018698"/>
    <lineage>
        <taxon>Eukaryota</taxon>
        <taxon>Fungi</taxon>
        <taxon>Dikarya</taxon>
        <taxon>Basidiomycota</taxon>
        <taxon>Agaricomycotina</taxon>
        <taxon>Agaricomycetes</taxon>
        <taxon>Agaricomycetidae</taxon>
        <taxon>Agaricales</taxon>
        <taxon>Marasmiineae</taxon>
        <taxon>Mycenaceae</taxon>
        <taxon>Mycena</taxon>
    </lineage>
</organism>
<evidence type="ECO:0000313" key="1">
    <source>
        <dbReference type="EMBL" id="CAK5275952.1"/>
    </source>
</evidence>
<sequence length="189" mass="21361">MEYNKLCSKLADLAIHCQAPKGAKILATIDLKAIPTLDVDDGIWDNAGLTNADLVKCGIRAPLDEKRAKEEGRFLHNKRRSMKAWFQEEWLVVNWALKSADCDALQFQFQIRRTRLVALCAVWQSLLPAGDFVTRWGPSNVELAKVDVKKHQQQRNGDIVDVNPFSAPLKSFLKRMTALHGICLTFDKT</sequence>
<evidence type="ECO:0000313" key="2">
    <source>
        <dbReference type="Proteomes" id="UP001295794"/>
    </source>
</evidence>